<dbReference type="PANTHER" id="PTHR43808:SF9">
    <property type="entry name" value="BLL0789 PROTEIN"/>
    <property type="match status" value="1"/>
</dbReference>
<dbReference type="Gene3D" id="3.40.630.10">
    <property type="entry name" value="Zn peptidases"/>
    <property type="match status" value="1"/>
</dbReference>
<keyword evidence="1" id="KW-0479">Metal-binding</keyword>
<dbReference type="PIRSF" id="PIRSF037238">
    <property type="entry name" value="Carboxypeptidase_G2"/>
    <property type="match status" value="1"/>
</dbReference>
<evidence type="ECO:0000313" key="6">
    <source>
        <dbReference type="Proteomes" id="UP000267250"/>
    </source>
</evidence>
<evidence type="ECO:0000256" key="1">
    <source>
        <dbReference type="ARBA" id="ARBA00022723"/>
    </source>
</evidence>
<dbReference type="Proteomes" id="UP000267250">
    <property type="component" value="Chromosome"/>
</dbReference>
<proteinExistence type="predicted"/>
<organism evidence="5 6">
    <name type="scientific">Anoxybacter fermentans</name>
    <dbReference type="NCBI Taxonomy" id="1323375"/>
    <lineage>
        <taxon>Bacteria</taxon>
        <taxon>Bacillati</taxon>
        <taxon>Bacillota</taxon>
        <taxon>Clostridia</taxon>
        <taxon>Halanaerobiales</taxon>
        <taxon>Anoxybacter</taxon>
    </lineage>
</organism>
<evidence type="ECO:0000313" key="5">
    <source>
        <dbReference type="EMBL" id="AZR74872.1"/>
    </source>
</evidence>
<dbReference type="GO" id="GO:0016787">
    <property type="term" value="F:hydrolase activity"/>
    <property type="evidence" value="ECO:0007669"/>
    <property type="project" value="UniProtKB-KW"/>
</dbReference>
<gene>
    <name evidence="5" type="ORF">BBF96_08340</name>
</gene>
<protein>
    <recommendedName>
        <fullName evidence="4">Peptidase M20 dimerisation domain-containing protein</fullName>
    </recommendedName>
</protein>
<dbReference type="InterPro" id="IPR050072">
    <property type="entry name" value="Peptidase_M20A"/>
</dbReference>
<feature type="active site" description="Proton acceptor" evidence="3">
    <location>
        <position position="131"/>
    </location>
</feature>
<dbReference type="Pfam" id="PF07687">
    <property type="entry name" value="M20_dimer"/>
    <property type="match status" value="1"/>
</dbReference>
<dbReference type="CDD" id="cd03885">
    <property type="entry name" value="M20_CPDG2"/>
    <property type="match status" value="1"/>
</dbReference>
<keyword evidence="2" id="KW-0378">Hydrolase</keyword>
<feature type="domain" description="Peptidase M20 dimerisation" evidence="4">
    <location>
        <begin position="166"/>
        <end position="267"/>
    </location>
</feature>
<dbReference type="Pfam" id="PF01546">
    <property type="entry name" value="Peptidase_M20"/>
    <property type="match status" value="1"/>
</dbReference>
<dbReference type="SUPFAM" id="SSF53187">
    <property type="entry name" value="Zn-dependent exopeptidases"/>
    <property type="match status" value="1"/>
</dbReference>
<name>A0A3S9T2U6_9FIRM</name>
<reference evidence="5 6" key="1">
    <citation type="submission" date="2016-07" db="EMBL/GenBank/DDBJ databases">
        <title>Genome and transcriptome analysis of iron-reducing fermentative bacteria Anoxybacter fermentans.</title>
        <authorList>
            <person name="Zeng X."/>
            <person name="Shao Z."/>
        </authorList>
    </citation>
    <scope>NUCLEOTIDE SEQUENCE [LARGE SCALE GENOMIC DNA]</scope>
    <source>
        <strain evidence="5 6">DY22613</strain>
    </source>
</reference>
<dbReference type="AlphaFoldDB" id="A0A3S9T2U6"/>
<dbReference type="InterPro" id="IPR002933">
    <property type="entry name" value="Peptidase_M20"/>
</dbReference>
<evidence type="ECO:0000256" key="2">
    <source>
        <dbReference type="ARBA" id="ARBA00022801"/>
    </source>
</evidence>
<dbReference type="InterPro" id="IPR011650">
    <property type="entry name" value="Peptidase_M20_dimer"/>
</dbReference>
<feature type="active site" evidence="3">
    <location>
        <position position="70"/>
    </location>
</feature>
<dbReference type="GO" id="GO:0046872">
    <property type="term" value="F:metal ion binding"/>
    <property type="evidence" value="ECO:0007669"/>
    <property type="project" value="UniProtKB-KW"/>
</dbReference>
<sequence length="367" mass="39784">MIRDLEEIVNIDSGSYDKDGIDKIIKIFKRKYMELGFEVEVDEQKEYGNNLIARRKGNVSGNFLFLGHVDTVFEKGTVSERPFTIKGDCVYGPGVCDMKGGVIILYYALKALLDLEYPNLPDLTVLLNGDEEIGSPSSRSLIEKEGKNATYCFVLEPGRADGSIVTARKGVGIFEMTVTGVASHAGSNHQAGRSAIEELAHKIIALHKLTDYTKGTTINVGVIEGGSRPNVVADFAKAKIDLRIERLEEAEEVIAKIKEIAGRSYVRGTTTRLEGGLNRPPMVRTNEVKKLYEVFRKAGKMVGIENLGEKVTGGGSDGNLTSALGVPTIDALGPVGGDAHSANKYIELPSVVKRSQLLAQAITLLVE</sequence>
<accession>A0A3S9T2U6</accession>
<dbReference type="InterPro" id="IPR036264">
    <property type="entry name" value="Bact_exopeptidase_dim_dom"/>
</dbReference>
<dbReference type="InterPro" id="IPR017150">
    <property type="entry name" value="Pept_M20_glutamate_carboxypep"/>
</dbReference>
<dbReference type="KEGG" id="aft:BBF96_08340"/>
<keyword evidence="6" id="KW-1185">Reference proteome</keyword>
<evidence type="ECO:0000259" key="4">
    <source>
        <dbReference type="Pfam" id="PF07687"/>
    </source>
</evidence>
<dbReference type="PANTHER" id="PTHR43808">
    <property type="entry name" value="ACETYLORNITHINE DEACETYLASE"/>
    <property type="match status" value="1"/>
</dbReference>
<dbReference type="SUPFAM" id="SSF55031">
    <property type="entry name" value="Bacterial exopeptidase dimerisation domain"/>
    <property type="match status" value="1"/>
</dbReference>
<dbReference type="Gene3D" id="3.30.70.360">
    <property type="match status" value="1"/>
</dbReference>
<dbReference type="EMBL" id="CP016379">
    <property type="protein sequence ID" value="AZR74872.1"/>
    <property type="molecule type" value="Genomic_DNA"/>
</dbReference>
<evidence type="ECO:0000256" key="3">
    <source>
        <dbReference type="PIRSR" id="PIRSR037238-1"/>
    </source>
</evidence>